<dbReference type="SUPFAM" id="SSF52949">
    <property type="entry name" value="Macro domain-like"/>
    <property type="match status" value="1"/>
</dbReference>
<gene>
    <name evidence="2" type="ORF">HF682_05315</name>
</gene>
<dbReference type="PIRSF" id="PIRSF014899">
    <property type="entry name" value="UCP014899"/>
    <property type="match status" value="1"/>
</dbReference>
<dbReference type="Gene3D" id="3.40.220.10">
    <property type="entry name" value="Leucine Aminopeptidase, subunit E, domain 1"/>
    <property type="match status" value="1"/>
</dbReference>
<evidence type="ECO:0000313" key="3">
    <source>
        <dbReference type="Proteomes" id="UP000587991"/>
    </source>
</evidence>
<accession>A0A847S447</accession>
<dbReference type="EMBL" id="JABAIM010000001">
    <property type="protein sequence ID" value="NLR74573.1"/>
    <property type="molecule type" value="Genomic_DNA"/>
</dbReference>
<dbReference type="PANTHER" id="PTHR35596:SF1">
    <property type="entry name" value="MICROBIAL-TYPE PARG CATALYTIC DOMAIN-CONTAINING PROTEIN"/>
    <property type="match status" value="1"/>
</dbReference>
<comment type="caution">
    <text evidence="2">The sequence shown here is derived from an EMBL/GenBank/DDBJ whole genome shotgun (WGS) entry which is preliminary data.</text>
</comment>
<protein>
    <submittedName>
        <fullName evidence="2">TIGR02452 family protein</fullName>
    </submittedName>
</protein>
<dbReference type="NCBIfam" id="TIGR02452">
    <property type="entry name" value="TIGR02452 family protein"/>
    <property type="match status" value="1"/>
</dbReference>
<feature type="domain" description="Microbial-type PARG catalytic" evidence="1">
    <location>
        <begin position="10"/>
        <end position="159"/>
    </location>
</feature>
<dbReference type="RefSeq" id="WP_168876182.1">
    <property type="nucleotide sequence ID" value="NZ_JABAIM010000001.1"/>
</dbReference>
<reference evidence="2 3" key="1">
    <citation type="submission" date="2020-04" db="EMBL/GenBank/DDBJ databases">
        <title>Draft genome of Leeia sp. IMCC25680.</title>
        <authorList>
            <person name="Song J."/>
            <person name="Cho J.-C."/>
        </authorList>
    </citation>
    <scope>NUCLEOTIDE SEQUENCE [LARGE SCALE GENOMIC DNA]</scope>
    <source>
        <strain evidence="2 3">IMCC25680</strain>
    </source>
</reference>
<evidence type="ECO:0000313" key="2">
    <source>
        <dbReference type="EMBL" id="NLR74573.1"/>
    </source>
</evidence>
<dbReference type="PANTHER" id="PTHR35596">
    <property type="entry name" value="DUF2263 DOMAIN-CONTAINING PROTEIN"/>
    <property type="match status" value="1"/>
</dbReference>
<dbReference type="Pfam" id="PF10021">
    <property type="entry name" value="PARG_cat_microb"/>
    <property type="match status" value="1"/>
</dbReference>
<sequence>MNRENRARIAQHTLEILEQGCYHNSHGQMVDLAEAQDAARMHTQHYRSAELAQLHHRQLGVGTEPTVIGVHNESTLAAARRLLHAGHHRVLCLNFASARNPGGGFLGGAEAQEENLAKSSGLYPCLLAQKAFYEANRQQRFCAYLDDMIYSPDVPVFRDDSYACLEQYYLVSMVTAPAVNRGAVLQHEPRRVAELEDIMRLRIRKLFALALHHQHDTLVLGAWGCGVFGNAPADMARWFAEALLGQGDYAGRFKHIEFAVLDRRNNGTYTAFAQQFGGQHHMDE</sequence>
<organism evidence="2 3">
    <name type="scientific">Leeia aquatica</name>
    <dbReference type="NCBI Taxonomy" id="2725557"/>
    <lineage>
        <taxon>Bacteria</taxon>
        <taxon>Pseudomonadati</taxon>
        <taxon>Pseudomonadota</taxon>
        <taxon>Betaproteobacteria</taxon>
        <taxon>Neisseriales</taxon>
        <taxon>Leeiaceae</taxon>
        <taxon>Leeia</taxon>
    </lineage>
</organism>
<proteinExistence type="predicted"/>
<evidence type="ECO:0000259" key="1">
    <source>
        <dbReference type="Pfam" id="PF10021"/>
    </source>
</evidence>
<keyword evidence="3" id="KW-1185">Reference proteome</keyword>
<dbReference type="InterPro" id="IPR012664">
    <property type="entry name" value="CHP02452"/>
</dbReference>
<name>A0A847S447_9NEIS</name>
<dbReference type="Proteomes" id="UP000587991">
    <property type="component" value="Unassembled WGS sequence"/>
</dbReference>
<dbReference type="AlphaFoldDB" id="A0A847S447"/>
<dbReference type="InterPro" id="IPR019261">
    <property type="entry name" value="PARG_cat_microbial"/>
</dbReference>
<dbReference type="InterPro" id="IPR043472">
    <property type="entry name" value="Macro_dom-like"/>
</dbReference>